<dbReference type="InterPro" id="IPR036100">
    <property type="entry name" value="QueA_sf"/>
</dbReference>
<dbReference type="GO" id="GO:0051075">
    <property type="term" value="F:S-adenosylmethionine:tRNA ribosyltransferase-isomerase activity"/>
    <property type="evidence" value="ECO:0007669"/>
    <property type="project" value="TreeGrafter"/>
</dbReference>
<dbReference type="SUPFAM" id="SSF111337">
    <property type="entry name" value="QueA-like"/>
    <property type="match status" value="1"/>
</dbReference>
<accession>A0A381STJ4</accession>
<evidence type="ECO:0000313" key="5">
    <source>
        <dbReference type="EMBL" id="SVA04633.1"/>
    </source>
</evidence>
<proteinExistence type="inferred from homology"/>
<sequence>MKTSDFNFHLPEHLIAQNPIDDRDASRLLHVNGTRFTDRTFSDLPRLLKTGDLLILNNTEVMPARLHGVKTSGGKVEILIERVIDEFSFSAQVKFSGKLRADSELIISNTIRMKIIDRVNGFFLIRSDEPIHEVMETQGQIPLPPYIKRNPTSKDTQRYQTVFASERGAVAAPTAGLHFTETVFSELRQQGVDIGFLTLHVGAGTFMPLREEQILEKKLHQEFFSVSRSLCNQIKQAHLKSGRIIAVGTTVTRALESLMMSGGLRDYKGFTNIFITPGFEFKIVDAMITNFHLPGSSLMMLVSAFLNKETILKSYNHAIKKGYHFYSYGDVMYIEGK</sequence>
<dbReference type="GO" id="GO:0008616">
    <property type="term" value="P:tRNA queuosine(34) biosynthetic process"/>
    <property type="evidence" value="ECO:0007669"/>
    <property type="project" value="UniProtKB-KW"/>
</dbReference>
<keyword evidence="3" id="KW-0949">S-adenosyl-L-methionine</keyword>
<evidence type="ECO:0000256" key="3">
    <source>
        <dbReference type="ARBA" id="ARBA00022691"/>
    </source>
</evidence>
<evidence type="ECO:0000256" key="4">
    <source>
        <dbReference type="ARBA" id="ARBA00022785"/>
    </source>
</evidence>
<dbReference type="EMBL" id="UINC01003247">
    <property type="protein sequence ID" value="SVA04633.1"/>
    <property type="molecule type" value="Genomic_DNA"/>
</dbReference>
<dbReference type="NCBIfam" id="NF001140">
    <property type="entry name" value="PRK00147.1"/>
    <property type="match status" value="1"/>
</dbReference>
<dbReference type="NCBIfam" id="TIGR00113">
    <property type="entry name" value="queA"/>
    <property type="match status" value="1"/>
</dbReference>
<dbReference type="Pfam" id="PF02547">
    <property type="entry name" value="Queuosine_synth"/>
    <property type="match status" value="1"/>
</dbReference>
<evidence type="ECO:0000256" key="2">
    <source>
        <dbReference type="ARBA" id="ARBA00022679"/>
    </source>
</evidence>
<dbReference type="HAMAP" id="MF_00113">
    <property type="entry name" value="QueA"/>
    <property type="match status" value="1"/>
</dbReference>
<dbReference type="AlphaFoldDB" id="A0A381STJ4"/>
<dbReference type="PANTHER" id="PTHR30307:SF0">
    <property type="entry name" value="S-ADENOSYLMETHIONINE:TRNA RIBOSYLTRANSFERASE-ISOMERASE"/>
    <property type="match status" value="1"/>
</dbReference>
<dbReference type="Gene3D" id="2.40.10.240">
    <property type="entry name" value="QueA-like"/>
    <property type="match status" value="1"/>
</dbReference>
<dbReference type="Gene3D" id="3.40.1780.10">
    <property type="entry name" value="QueA-like"/>
    <property type="match status" value="1"/>
</dbReference>
<organism evidence="5">
    <name type="scientific">marine metagenome</name>
    <dbReference type="NCBI Taxonomy" id="408172"/>
    <lineage>
        <taxon>unclassified sequences</taxon>
        <taxon>metagenomes</taxon>
        <taxon>ecological metagenomes</taxon>
    </lineage>
</organism>
<keyword evidence="2" id="KW-0808">Transferase</keyword>
<dbReference type="InterPro" id="IPR042118">
    <property type="entry name" value="QueA_dom1"/>
</dbReference>
<dbReference type="PANTHER" id="PTHR30307">
    <property type="entry name" value="S-ADENOSYLMETHIONINE:TRNA RIBOSYLTRANSFERASE-ISOMERASE"/>
    <property type="match status" value="1"/>
</dbReference>
<evidence type="ECO:0008006" key="6">
    <source>
        <dbReference type="Google" id="ProtNLM"/>
    </source>
</evidence>
<gene>
    <name evidence="5" type="ORF">METZ01_LOCUS57487</name>
</gene>
<reference evidence="5" key="1">
    <citation type="submission" date="2018-05" db="EMBL/GenBank/DDBJ databases">
        <authorList>
            <person name="Lanie J.A."/>
            <person name="Ng W.-L."/>
            <person name="Kazmierczak K.M."/>
            <person name="Andrzejewski T.M."/>
            <person name="Davidsen T.M."/>
            <person name="Wayne K.J."/>
            <person name="Tettelin H."/>
            <person name="Glass J.I."/>
            <person name="Rusch D."/>
            <person name="Podicherti R."/>
            <person name="Tsui H.-C.T."/>
            <person name="Winkler M.E."/>
        </authorList>
    </citation>
    <scope>NUCLEOTIDE SEQUENCE</scope>
</reference>
<evidence type="ECO:0000256" key="1">
    <source>
        <dbReference type="ARBA" id="ARBA00022490"/>
    </source>
</evidence>
<protein>
    <recommendedName>
        <fullName evidence="6">S-adenosylmethionine:tRNA ribosyltransferase-isomerase</fullName>
    </recommendedName>
</protein>
<dbReference type="InterPro" id="IPR003699">
    <property type="entry name" value="QueA"/>
</dbReference>
<keyword evidence="1" id="KW-0963">Cytoplasm</keyword>
<name>A0A381STJ4_9ZZZZ</name>
<dbReference type="InterPro" id="IPR042119">
    <property type="entry name" value="QueA_dom2"/>
</dbReference>
<keyword evidence="4" id="KW-0671">Queuosine biosynthesis</keyword>